<dbReference type="InterPro" id="IPR052399">
    <property type="entry name" value="Phage_Baseplate_Assmbl_Protein"/>
</dbReference>
<feature type="domain" description="Baseplate protein J-like barrel" evidence="1">
    <location>
        <begin position="109"/>
        <end position="194"/>
    </location>
</feature>
<dbReference type="PANTHER" id="PTHR37829:SF3">
    <property type="entry name" value="PROTEIN JAYE-RELATED"/>
    <property type="match status" value="1"/>
</dbReference>
<evidence type="ECO:0000313" key="3">
    <source>
        <dbReference type="EMBL" id="DAD93158.1"/>
    </source>
</evidence>
<dbReference type="Pfam" id="PF26078">
    <property type="entry name" value="Baseplate_J_M"/>
    <property type="match status" value="1"/>
</dbReference>
<proteinExistence type="predicted"/>
<evidence type="ECO:0000259" key="2">
    <source>
        <dbReference type="Pfam" id="PF26078"/>
    </source>
</evidence>
<dbReference type="PIRSF" id="PIRSF020481">
    <property type="entry name" value="BAP"/>
    <property type="match status" value="1"/>
</dbReference>
<dbReference type="EMBL" id="BK015154">
    <property type="protein sequence ID" value="DAD93158.1"/>
    <property type="molecule type" value="Genomic_DNA"/>
</dbReference>
<organism evidence="3">
    <name type="scientific">Caudovirales sp. ctUJJ3</name>
    <dbReference type="NCBI Taxonomy" id="2826777"/>
    <lineage>
        <taxon>Viruses</taxon>
        <taxon>Duplodnaviria</taxon>
        <taxon>Heunggongvirae</taxon>
        <taxon>Uroviricota</taxon>
        <taxon>Caudoviricetes</taxon>
    </lineage>
</organism>
<name>A0A8S5NEL7_9CAUD</name>
<dbReference type="PANTHER" id="PTHR37829">
    <property type="entry name" value="PHAGE-LIKE ELEMENT PBSX PROTEIN XKDT"/>
    <property type="match status" value="1"/>
</dbReference>
<protein>
    <submittedName>
        <fullName evidence="3">Baseplate assembly protein</fullName>
    </submittedName>
</protein>
<dbReference type="Pfam" id="PF04865">
    <property type="entry name" value="Baseplate_J"/>
    <property type="match status" value="1"/>
</dbReference>
<feature type="domain" description="Baseplate J-like central" evidence="2">
    <location>
        <begin position="216"/>
        <end position="287"/>
    </location>
</feature>
<evidence type="ECO:0000259" key="1">
    <source>
        <dbReference type="Pfam" id="PF04865"/>
    </source>
</evidence>
<reference evidence="3" key="1">
    <citation type="journal article" date="2021" name="Proc. Natl. Acad. Sci. U.S.A.">
        <title>A Catalog of Tens of Thousands of Viruses from Human Metagenomes Reveals Hidden Associations with Chronic Diseases.</title>
        <authorList>
            <person name="Tisza M.J."/>
            <person name="Buck C.B."/>
        </authorList>
    </citation>
    <scope>NUCLEOTIDE SEQUENCE</scope>
    <source>
        <strain evidence="3">CtUJJ3</strain>
    </source>
</reference>
<sequence length="383" mass="42491">MDGIRTELESYPEVSFIDHLGFSDFLASVIQDYQNAYREETGKDAVLGKSDPMRMLLYTCAMMIYQGYQYVDHSGKMGLLKYSTGEYLDQLASLKRIRRLEPQPASTTFRFTLSKAQKEVIGIPKGTRARAGDLFFATTLYAEIPVGEETVDVPAVCLSTGTAGNGYLPGEINVLVDPVNYVDRIENLTETAGGTDREDDDTLAERVYLAPQGYSVAGPEGAYRFWVRSYSQLVQDCFVTSESPGEVDIYVLLEDGELPGEEFISGLQDFLDDETRRPLTDHVVVKAPQTVEYTIEGTYYISRDRQEMAAVIQKQVEAARDEFIRWQKSAIARDINPSRLIYGLVAAGAKWVDLKSPGFQKMEGASVAVASGVNLAYGGVQDE</sequence>
<accession>A0A8S5NEL7</accession>
<dbReference type="InterPro" id="IPR058531">
    <property type="entry name" value="Baseplate_J_M"/>
</dbReference>
<dbReference type="InterPro" id="IPR006949">
    <property type="entry name" value="Barrel_Baseplate_J-like"/>
</dbReference>
<dbReference type="InterPro" id="IPR014507">
    <property type="entry name" value="Baseplate_assembly_J_pred"/>
</dbReference>